<dbReference type="GO" id="GO:0008198">
    <property type="term" value="F:ferrous iron binding"/>
    <property type="evidence" value="ECO:0007669"/>
    <property type="project" value="InterPro"/>
</dbReference>
<dbReference type="OrthoDB" id="7396853at2759"/>
<dbReference type="PANTHER" id="PTHR30096">
    <property type="entry name" value="4,5-DOPA DIOXYGENASE EXTRADIOL-LIKE PROTEIN"/>
    <property type="match status" value="1"/>
</dbReference>
<keyword evidence="1" id="KW-0560">Oxidoreductase</keyword>
<sequence>MSPATLTKPLPVYFIGHAGVGLLFNESENNKTVQRNLRAIGKEILAIEPRPKAIITLSGHFEAGEIHGPGPIQHDFVNDFHDSHPFVYEYDWPHEDAVDLASYVWKHIVASGTKAKRVERGVDHGIWLPFKIIFPPERPLDIPIIQVSTFHGYDLASQIHLGEILEPLR</sequence>
<dbReference type="EMBL" id="ML978366">
    <property type="protein sequence ID" value="KAF2023237.1"/>
    <property type="molecule type" value="Genomic_DNA"/>
</dbReference>
<dbReference type="Proteomes" id="UP000799777">
    <property type="component" value="Unassembled WGS sequence"/>
</dbReference>
<evidence type="ECO:0000256" key="1">
    <source>
        <dbReference type="ARBA" id="ARBA00023002"/>
    </source>
</evidence>
<dbReference type="AlphaFoldDB" id="A0A9P4LG67"/>
<organism evidence="3 4">
    <name type="scientific">Setomelanomma holmii</name>
    <dbReference type="NCBI Taxonomy" id="210430"/>
    <lineage>
        <taxon>Eukaryota</taxon>
        <taxon>Fungi</taxon>
        <taxon>Dikarya</taxon>
        <taxon>Ascomycota</taxon>
        <taxon>Pezizomycotina</taxon>
        <taxon>Dothideomycetes</taxon>
        <taxon>Pleosporomycetidae</taxon>
        <taxon>Pleosporales</taxon>
        <taxon>Pleosporineae</taxon>
        <taxon>Phaeosphaeriaceae</taxon>
        <taxon>Setomelanomma</taxon>
    </lineage>
</organism>
<evidence type="ECO:0000313" key="4">
    <source>
        <dbReference type="Proteomes" id="UP000799777"/>
    </source>
</evidence>
<evidence type="ECO:0000259" key="2">
    <source>
        <dbReference type="Pfam" id="PF02900"/>
    </source>
</evidence>
<gene>
    <name evidence="3" type="ORF">EK21DRAFT_81384</name>
</gene>
<dbReference type="InterPro" id="IPR004183">
    <property type="entry name" value="Xdiol_dOase_suB"/>
</dbReference>
<keyword evidence="4" id="KW-1185">Reference proteome</keyword>
<dbReference type="Gene3D" id="3.40.830.10">
    <property type="entry name" value="LigB-like"/>
    <property type="match status" value="1"/>
</dbReference>
<feature type="domain" description="Extradiol ring-cleavage dioxygenase class III enzyme subunit B" evidence="2">
    <location>
        <begin position="28"/>
        <end position="166"/>
    </location>
</feature>
<dbReference type="PANTHER" id="PTHR30096:SF0">
    <property type="entry name" value="4,5-DOPA DIOXYGENASE EXTRADIOL-LIKE PROTEIN"/>
    <property type="match status" value="1"/>
</dbReference>
<dbReference type="GO" id="GO:0016702">
    <property type="term" value="F:oxidoreductase activity, acting on single donors with incorporation of molecular oxygen, incorporation of two atoms of oxygen"/>
    <property type="evidence" value="ECO:0007669"/>
    <property type="project" value="UniProtKB-ARBA"/>
</dbReference>
<name>A0A9P4LG67_9PLEO</name>
<accession>A0A9P4LG67</accession>
<dbReference type="Pfam" id="PF02900">
    <property type="entry name" value="LigB"/>
    <property type="match status" value="1"/>
</dbReference>
<protein>
    <submittedName>
        <fullName evidence="3">LigB subunit of an aromatic-ring-opening dioxygenase LigAB</fullName>
    </submittedName>
</protein>
<comment type="caution">
    <text evidence="3">The sequence shown here is derived from an EMBL/GenBank/DDBJ whole genome shotgun (WGS) entry which is preliminary data.</text>
</comment>
<keyword evidence="3" id="KW-0223">Dioxygenase</keyword>
<proteinExistence type="predicted"/>
<reference evidence="3" key="1">
    <citation type="journal article" date="2020" name="Stud. Mycol.">
        <title>101 Dothideomycetes genomes: a test case for predicting lifestyles and emergence of pathogens.</title>
        <authorList>
            <person name="Haridas S."/>
            <person name="Albert R."/>
            <person name="Binder M."/>
            <person name="Bloem J."/>
            <person name="Labutti K."/>
            <person name="Salamov A."/>
            <person name="Andreopoulos B."/>
            <person name="Baker S."/>
            <person name="Barry K."/>
            <person name="Bills G."/>
            <person name="Bluhm B."/>
            <person name="Cannon C."/>
            <person name="Castanera R."/>
            <person name="Culley D."/>
            <person name="Daum C."/>
            <person name="Ezra D."/>
            <person name="Gonzalez J."/>
            <person name="Henrissat B."/>
            <person name="Kuo A."/>
            <person name="Liang C."/>
            <person name="Lipzen A."/>
            <person name="Lutzoni F."/>
            <person name="Magnuson J."/>
            <person name="Mondo S."/>
            <person name="Nolan M."/>
            <person name="Ohm R."/>
            <person name="Pangilinan J."/>
            <person name="Park H.-J."/>
            <person name="Ramirez L."/>
            <person name="Alfaro M."/>
            <person name="Sun H."/>
            <person name="Tritt A."/>
            <person name="Yoshinaga Y."/>
            <person name="Zwiers L.-H."/>
            <person name="Turgeon B."/>
            <person name="Goodwin S."/>
            <person name="Spatafora J."/>
            <person name="Crous P."/>
            <person name="Grigoriev I."/>
        </authorList>
    </citation>
    <scope>NUCLEOTIDE SEQUENCE</scope>
    <source>
        <strain evidence="3">CBS 110217</strain>
    </source>
</reference>
<evidence type="ECO:0000313" key="3">
    <source>
        <dbReference type="EMBL" id="KAF2023237.1"/>
    </source>
</evidence>
<dbReference type="SUPFAM" id="SSF53213">
    <property type="entry name" value="LigB-like"/>
    <property type="match status" value="1"/>
</dbReference>